<proteinExistence type="predicted"/>
<comment type="caution">
    <text evidence="1">The sequence shown here is derived from an EMBL/GenBank/DDBJ whole genome shotgun (WGS) entry which is preliminary data.</text>
</comment>
<reference evidence="1 2" key="1">
    <citation type="submission" date="2020-08" db="EMBL/GenBank/DDBJ databases">
        <title>Genomic Encyclopedia of Type Strains, Phase III (KMG-III): the genomes of soil and plant-associated and newly described type strains.</title>
        <authorList>
            <person name="Whitman W."/>
        </authorList>
    </citation>
    <scope>NUCLEOTIDE SEQUENCE [LARGE SCALE GENOMIC DNA]</scope>
    <source>
        <strain evidence="1 2">CECT 4113</strain>
    </source>
</reference>
<keyword evidence="2" id="KW-1185">Reference proteome</keyword>
<evidence type="ECO:0008006" key="3">
    <source>
        <dbReference type="Google" id="ProtNLM"/>
    </source>
</evidence>
<accession>A0A7W5BN65</accession>
<name>A0A7W5BN65_9HYPH</name>
<evidence type="ECO:0000313" key="2">
    <source>
        <dbReference type="Proteomes" id="UP000518315"/>
    </source>
</evidence>
<dbReference type="EMBL" id="JACHXH010000012">
    <property type="protein sequence ID" value="MBB3135946.1"/>
    <property type="molecule type" value="Genomic_DNA"/>
</dbReference>
<dbReference type="RefSeq" id="WP_205909785.1">
    <property type="nucleotide sequence ID" value="NZ_JACHXH010000012.1"/>
</dbReference>
<dbReference type="Gene3D" id="1.10.30.50">
    <property type="match status" value="1"/>
</dbReference>
<sequence>MPDPYLPELTTFALNDDETTVVTEALKASKPWDWKPACPVKKASLKSAKDKILAFHLQRHNHTCCYCKTGLKAAGPFMTDREHVLPKSKAQFKAFSYAIWNLGVACKRCNMQFKGAADGFVVSKVDQVAFQTSENYRFIHPNYDRWGDHLTRFDAGMDEKKLVVFFNPTDSEKGQYTKEFFKLEQLSLNSFDEGQGLKTTDQLSRAAALVLQLAKLFGQPVP</sequence>
<dbReference type="Proteomes" id="UP000518315">
    <property type="component" value="Unassembled WGS sequence"/>
</dbReference>
<evidence type="ECO:0000313" key="1">
    <source>
        <dbReference type="EMBL" id="MBB3135946.1"/>
    </source>
</evidence>
<protein>
    <recommendedName>
        <fullName evidence="3">HNH endonuclease</fullName>
    </recommendedName>
</protein>
<organism evidence="1 2">
    <name type="scientific">Rhizobium pisi</name>
    <dbReference type="NCBI Taxonomy" id="574561"/>
    <lineage>
        <taxon>Bacteria</taxon>
        <taxon>Pseudomonadati</taxon>
        <taxon>Pseudomonadota</taxon>
        <taxon>Alphaproteobacteria</taxon>
        <taxon>Hyphomicrobiales</taxon>
        <taxon>Rhizobiaceae</taxon>
        <taxon>Rhizobium/Agrobacterium group</taxon>
        <taxon>Rhizobium</taxon>
    </lineage>
</organism>
<gene>
    <name evidence="1" type="ORF">FHS26_003693</name>
</gene>
<dbReference type="AlphaFoldDB" id="A0A7W5BN65"/>